<dbReference type="Gene3D" id="1.10.10.10">
    <property type="entry name" value="Winged helix-like DNA-binding domain superfamily/Winged helix DNA-binding domain"/>
    <property type="match status" value="1"/>
</dbReference>
<name>A0ABS7S7B3_9MICO</name>
<keyword evidence="2" id="KW-0238">DNA-binding</keyword>
<evidence type="ECO:0000256" key="3">
    <source>
        <dbReference type="ARBA" id="ARBA00023163"/>
    </source>
</evidence>
<dbReference type="InterPro" id="IPR023187">
    <property type="entry name" value="Tscrpt_reg_MarR-type_CS"/>
</dbReference>
<evidence type="ECO:0000256" key="2">
    <source>
        <dbReference type="ARBA" id="ARBA00023125"/>
    </source>
</evidence>
<evidence type="ECO:0000313" key="5">
    <source>
        <dbReference type="EMBL" id="MBZ2195191.1"/>
    </source>
</evidence>
<comment type="caution">
    <text evidence="5">The sequence shown here is derived from an EMBL/GenBank/DDBJ whole genome shotgun (WGS) entry which is preliminary data.</text>
</comment>
<evidence type="ECO:0000313" key="6">
    <source>
        <dbReference type="Proteomes" id="UP000826651"/>
    </source>
</evidence>
<dbReference type="PROSITE" id="PS01117">
    <property type="entry name" value="HTH_MARR_1"/>
    <property type="match status" value="1"/>
</dbReference>
<dbReference type="Proteomes" id="UP000826651">
    <property type="component" value="Unassembled WGS sequence"/>
</dbReference>
<dbReference type="SUPFAM" id="SSF46785">
    <property type="entry name" value="Winged helix' DNA-binding domain"/>
    <property type="match status" value="1"/>
</dbReference>
<dbReference type="Pfam" id="PF12802">
    <property type="entry name" value="MarR_2"/>
    <property type="match status" value="1"/>
</dbReference>
<feature type="domain" description="HTH marR-type" evidence="4">
    <location>
        <begin position="1"/>
        <end position="141"/>
    </location>
</feature>
<dbReference type="SMART" id="SM00347">
    <property type="entry name" value="HTH_MARR"/>
    <property type="match status" value="1"/>
</dbReference>
<organism evidence="5 6">
    <name type="scientific">Occultella gossypii</name>
    <dbReference type="NCBI Taxonomy" id="2800820"/>
    <lineage>
        <taxon>Bacteria</taxon>
        <taxon>Bacillati</taxon>
        <taxon>Actinomycetota</taxon>
        <taxon>Actinomycetes</taxon>
        <taxon>Micrococcales</taxon>
        <taxon>Ruaniaceae</taxon>
        <taxon>Occultella</taxon>
    </lineage>
</organism>
<dbReference type="EMBL" id="JAGSHT010000003">
    <property type="protein sequence ID" value="MBZ2195191.1"/>
    <property type="molecule type" value="Genomic_DNA"/>
</dbReference>
<accession>A0ABS7S7B3</accession>
<gene>
    <name evidence="5" type="ORF">KCQ71_03405</name>
</gene>
<keyword evidence="1" id="KW-0805">Transcription regulation</keyword>
<proteinExistence type="predicted"/>
<dbReference type="InterPro" id="IPR036388">
    <property type="entry name" value="WH-like_DNA-bd_sf"/>
</dbReference>
<sequence length="162" mass="17807">MTTRTAALAWEALFRTQVTLMRRFEAARDFEPLSSREYDVLFNLSRMPDGAARLRDLNAQLLISQPSLSRMVDRLAGAGLVARREADDDGRGVVVALTPAGAELQKQIGRRHVRHIGALVDNGLDEADQAALARICEKLQAAVTDAPTPTNRIRTRTETPSS</sequence>
<dbReference type="InterPro" id="IPR039422">
    <property type="entry name" value="MarR/SlyA-like"/>
</dbReference>
<dbReference type="InterPro" id="IPR000835">
    <property type="entry name" value="HTH_MarR-typ"/>
</dbReference>
<evidence type="ECO:0000259" key="4">
    <source>
        <dbReference type="PROSITE" id="PS50995"/>
    </source>
</evidence>
<dbReference type="PROSITE" id="PS50995">
    <property type="entry name" value="HTH_MARR_2"/>
    <property type="match status" value="1"/>
</dbReference>
<keyword evidence="3" id="KW-0804">Transcription</keyword>
<dbReference type="InterPro" id="IPR036390">
    <property type="entry name" value="WH_DNA-bd_sf"/>
</dbReference>
<protein>
    <submittedName>
        <fullName evidence="5">Winged helix-turn-helix transcriptional regulator</fullName>
    </submittedName>
</protein>
<evidence type="ECO:0000256" key="1">
    <source>
        <dbReference type="ARBA" id="ARBA00023015"/>
    </source>
</evidence>
<keyword evidence="6" id="KW-1185">Reference proteome</keyword>
<dbReference type="PANTHER" id="PTHR33164:SF104">
    <property type="entry name" value="TRANSCRIPTIONAL REGULATORY PROTEIN"/>
    <property type="match status" value="1"/>
</dbReference>
<dbReference type="PANTHER" id="PTHR33164">
    <property type="entry name" value="TRANSCRIPTIONAL REGULATOR, MARR FAMILY"/>
    <property type="match status" value="1"/>
</dbReference>
<dbReference type="RefSeq" id="WP_223402861.1">
    <property type="nucleotide sequence ID" value="NZ_JAGSHT010000003.1"/>
</dbReference>
<reference evidence="5 6" key="1">
    <citation type="submission" date="2021-04" db="EMBL/GenBank/DDBJ databases">
        <title>Ruania sp. nov., isolated from sandy soil of mangrove forest.</title>
        <authorList>
            <person name="Ge X."/>
            <person name="Huang R."/>
            <person name="Liu W."/>
        </authorList>
    </citation>
    <scope>NUCLEOTIDE SEQUENCE [LARGE SCALE GENOMIC DNA]</scope>
    <source>
        <strain evidence="5 6">N2-46</strain>
    </source>
</reference>